<evidence type="ECO:0000313" key="2">
    <source>
        <dbReference type="Proteomes" id="UP000035720"/>
    </source>
</evidence>
<accession>A0A077MFY1</accession>
<organism evidence="1 2">
    <name type="scientific">Nostocoides jenkinsii Ben 74</name>
    <dbReference type="NCBI Taxonomy" id="1193518"/>
    <lineage>
        <taxon>Bacteria</taxon>
        <taxon>Bacillati</taxon>
        <taxon>Actinomycetota</taxon>
        <taxon>Actinomycetes</taxon>
        <taxon>Micrococcales</taxon>
        <taxon>Intrasporangiaceae</taxon>
        <taxon>Nostocoides</taxon>
    </lineage>
</organism>
<dbReference type="OrthoDB" id="5191973at2"/>
<sequence length="51" mass="5638">MQHPDGPLQGLVLQWAQEPAGWAALTIYVIPRPGGDLIVQEWLPAHRLTPV</sequence>
<name>A0A077MFY1_9MICO</name>
<dbReference type="RefSeq" id="WP_157038550.1">
    <property type="nucleotide sequence ID" value="NZ_HF571038.1"/>
</dbReference>
<keyword evidence="2" id="KW-1185">Reference proteome</keyword>
<dbReference type="AlphaFoldDB" id="A0A077MFY1"/>
<dbReference type="Proteomes" id="UP000035720">
    <property type="component" value="Unassembled WGS sequence"/>
</dbReference>
<dbReference type="EMBL" id="CAJC01000178">
    <property type="protein sequence ID" value="CCI54238.1"/>
    <property type="molecule type" value="Genomic_DNA"/>
</dbReference>
<evidence type="ECO:0000313" key="1">
    <source>
        <dbReference type="EMBL" id="CCI54238.1"/>
    </source>
</evidence>
<comment type="caution">
    <text evidence="1">The sequence shown here is derived from an EMBL/GenBank/DDBJ whole genome shotgun (WGS) entry which is preliminary data.</text>
</comment>
<proteinExistence type="predicted"/>
<reference evidence="1 2" key="1">
    <citation type="journal article" date="2013" name="ISME J.">
        <title>A metabolic model for members of the genus Tetrasphaera involved in enhanced biological phosphorus removal.</title>
        <authorList>
            <person name="Kristiansen R."/>
            <person name="Nguyen H.T.T."/>
            <person name="Saunders A.M."/>
            <person name="Nielsen J.L."/>
            <person name="Wimmer R."/>
            <person name="Le V.Q."/>
            <person name="McIlroy S.J."/>
            <person name="Petrovski S."/>
            <person name="Seviour R.J."/>
            <person name="Calteau A."/>
            <person name="Nielsen K.L."/>
            <person name="Nielsen P.H."/>
        </authorList>
    </citation>
    <scope>NUCLEOTIDE SEQUENCE [LARGE SCALE GENOMIC DNA]</scope>
    <source>
        <strain evidence="1 2">Ben 74</strain>
    </source>
</reference>
<protein>
    <submittedName>
        <fullName evidence="1">Uncharacterized protein</fullName>
    </submittedName>
</protein>
<gene>
    <name evidence="1" type="ORF">BN13_650006</name>
</gene>